<dbReference type="CDD" id="cd16936">
    <property type="entry name" value="HATPase_RsbW-like"/>
    <property type="match status" value="1"/>
</dbReference>
<dbReference type="SUPFAM" id="SSF52172">
    <property type="entry name" value="CheY-like"/>
    <property type="match status" value="1"/>
</dbReference>
<dbReference type="InterPro" id="IPR003594">
    <property type="entry name" value="HATPase_dom"/>
</dbReference>
<dbReference type="InterPro" id="IPR036457">
    <property type="entry name" value="PPM-type-like_dom_sf"/>
</dbReference>
<name>A0A0K6IM10_9GAMM</name>
<reference evidence="5" key="1">
    <citation type="submission" date="2015-08" db="EMBL/GenBank/DDBJ databases">
        <authorList>
            <person name="Varghese N."/>
        </authorList>
    </citation>
    <scope>NUCLEOTIDE SEQUENCE [LARGE SCALE GENOMIC DNA]</scope>
    <source>
        <strain evidence="5">JCM 18476</strain>
    </source>
</reference>
<dbReference type="STRING" id="1137284.GCA_001418205_02232"/>
<dbReference type="InterPro" id="IPR052016">
    <property type="entry name" value="Bact_Sigma-Reg"/>
</dbReference>
<dbReference type="PROSITE" id="PS50110">
    <property type="entry name" value="RESPONSE_REGULATORY"/>
    <property type="match status" value="1"/>
</dbReference>
<keyword evidence="5" id="KW-1185">Reference proteome</keyword>
<dbReference type="OrthoDB" id="9811749at2"/>
<dbReference type="Pfam" id="PF00072">
    <property type="entry name" value="Response_reg"/>
    <property type="match status" value="1"/>
</dbReference>
<evidence type="ECO:0000256" key="1">
    <source>
        <dbReference type="ARBA" id="ARBA00022801"/>
    </source>
</evidence>
<evidence type="ECO:0000256" key="2">
    <source>
        <dbReference type="PROSITE-ProRule" id="PRU00169"/>
    </source>
</evidence>
<dbReference type="CDD" id="cd00156">
    <property type="entry name" value="REC"/>
    <property type="match status" value="1"/>
</dbReference>
<dbReference type="InterPro" id="IPR011006">
    <property type="entry name" value="CheY-like_superfamily"/>
</dbReference>
<keyword evidence="1" id="KW-0378">Hydrolase</keyword>
<dbReference type="SUPFAM" id="SSF81606">
    <property type="entry name" value="PP2C-like"/>
    <property type="match status" value="1"/>
</dbReference>
<dbReference type="AlphaFoldDB" id="A0A0K6IM10"/>
<dbReference type="InterPro" id="IPR001789">
    <property type="entry name" value="Sig_transdc_resp-reg_receiver"/>
</dbReference>
<dbReference type="InterPro" id="IPR036890">
    <property type="entry name" value="HATPase_C_sf"/>
</dbReference>
<proteinExistence type="predicted"/>
<dbReference type="Pfam" id="PF13581">
    <property type="entry name" value="HATPase_c_2"/>
    <property type="match status" value="1"/>
</dbReference>
<protein>
    <submittedName>
        <fullName evidence="4">Response regulator receiver protein</fullName>
    </submittedName>
</protein>
<dbReference type="Gene3D" id="3.30.565.10">
    <property type="entry name" value="Histidine kinase-like ATPase, C-terminal domain"/>
    <property type="match status" value="1"/>
</dbReference>
<dbReference type="Pfam" id="PF07228">
    <property type="entry name" value="SpoIIE"/>
    <property type="match status" value="1"/>
</dbReference>
<dbReference type="SMART" id="SM00331">
    <property type="entry name" value="PP2C_SIG"/>
    <property type="match status" value="1"/>
</dbReference>
<keyword evidence="2" id="KW-0597">Phosphoprotein</keyword>
<feature type="domain" description="Response regulatory" evidence="3">
    <location>
        <begin position="6"/>
        <end position="120"/>
    </location>
</feature>
<feature type="modified residue" description="4-aspartylphosphate" evidence="2">
    <location>
        <position position="55"/>
    </location>
</feature>
<dbReference type="Gene3D" id="3.40.50.2300">
    <property type="match status" value="1"/>
</dbReference>
<dbReference type="Proteomes" id="UP000182769">
    <property type="component" value="Unassembled WGS sequence"/>
</dbReference>
<dbReference type="GO" id="GO:0016791">
    <property type="term" value="F:phosphatase activity"/>
    <property type="evidence" value="ECO:0007669"/>
    <property type="project" value="TreeGrafter"/>
</dbReference>
<sequence>MSLENCVLILEDDISTCLIVSKSLSAQGIKTITAKTIAEAKALIPEHDIALFLLDVHLPDGDSTQLVEKLRVSHPLIPILVMTGDYEQNRVAEFFDLGVRDFINKSVHPILLASRVRNFIRNSITERALFDANEMYQRIAHEKEQEEELAHYVYNHILKVHTTKVNGLNTVIRSSGKFCGDMLLSAKAPNGNLIVLLADATGHGMAAALTIYPLVSTFAAMVSKGLSLGAILKELSAKHSQCIPQNRFVAAVLLELSLSDNTIRIWNGGMPAVLMFDNDGSLRKVTSHHVAIGILPDDLVSTKMEVFELDKISKIALFSDGLIENKVMDGRSLSFGETYDIIAANLDDPESLLSMMHSYENFTNDLNDHDDMTLAVLDLALLREELKQVEALSKPLPGSFSFEFELTGNALNNEKFAYNIAELLGTYGFHKDFCQKTFTVLTELFVNAVDHGIFHIPSKLKEEDFIAYLSIREEKQATIAATDKVTVKLAWDETSQKLTVKLSDSGSGYAIEKLKDLGNDVAYGRGLKLITSLCHTFSYDQNTNTTHVTLDY</sequence>
<dbReference type="PANTHER" id="PTHR43156">
    <property type="entry name" value="STAGE II SPORULATION PROTEIN E-RELATED"/>
    <property type="match status" value="1"/>
</dbReference>
<dbReference type="InterPro" id="IPR001932">
    <property type="entry name" value="PPM-type_phosphatase-like_dom"/>
</dbReference>
<dbReference type="RefSeq" id="WP_055463303.1">
    <property type="nucleotide sequence ID" value="NZ_CYHG01000006.1"/>
</dbReference>
<dbReference type="PANTHER" id="PTHR43156:SF2">
    <property type="entry name" value="STAGE II SPORULATION PROTEIN E"/>
    <property type="match status" value="1"/>
</dbReference>
<evidence type="ECO:0000313" key="4">
    <source>
        <dbReference type="EMBL" id="CUB04367.1"/>
    </source>
</evidence>
<dbReference type="GO" id="GO:0000160">
    <property type="term" value="P:phosphorelay signal transduction system"/>
    <property type="evidence" value="ECO:0007669"/>
    <property type="project" value="InterPro"/>
</dbReference>
<dbReference type="Gene3D" id="3.60.40.10">
    <property type="entry name" value="PPM-type phosphatase domain"/>
    <property type="match status" value="1"/>
</dbReference>
<organism evidence="4 5">
    <name type="scientific">Marinomonas fungiae</name>
    <dbReference type="NCBI Taxonomy" id="1137284"/>
    <lineage>
        <taxon>Bacteria</taxon>
        <taxon>Pseudomonadati</taxon>
        <taxon>Pseudomonadota</taxon>
        <taxon>Gammaproteobacteria</taxon>
        <taxon>Oceanospirillales</taxon>
        <taxon>Oceanospirillaceae</taxon>
        <taxon>Marinomonas</taxon>
    </lineage>
</organism>
<dbReference type="SMART" id="SM00448">
    <property type="entry name" value="REC"/>
    <property type="match status" value="1"/>
</dbReference>
<accession>A0A0K6IM10</accession>
<evidence type="ECO:0000313" key="5">
    <source>
        <dbReference type="Proteomes" id="UP000182769"/>
    </source>
</evidence>
<dbReference type="EMBL" id="CYHG01000006">
    <property type="protein sequence ID" value="CUB04367.1"/>
    <property type="molecule type" value="Genomic_DNA"/>
</dbReference>
<gene>
    <name evidence="4" type="ORF">Ga0061065_106186</name>
</gene>
<evidence type="ECO:0000259" key="3">
    <source>
        <dbReference type="PROSITE" id="PS50110"/>
    </source>
</evidence>